<dbReference type="Proteomes" id="UP000308600">
    <property type="component" value="Unassembled WGS sequence"/>
</dbReference>
<gene>
    <name evidence="1" type="ORF">BDN72DRAFT_758543</name>
</gene>
<proteinExistence type="predicted"/>
<keyword evidence="2" id="KW-1185">Reference proteome</keyword>
<accession>A0ACD3BBH0</accession>
<name>A0ACD3BBH0_9AGAR</name>
<dbReference type="EMBL" id="ML208265">
    <property type="protein sequence ID" value="TFK74927.1"/>
    <property type="molecule type" value="Genomic_DNA"/>
</dbReference>
<sequence length="479" mass="53415">MSSLAGALDGSLISASHHALSSPPHDVEMQHHHDSHVSDQEEKDEEMTDLFGQDEDAEETKAEGVASPVASAPESDRLPSPERERRQALEYEEDDAPPEMAVETKEAEVSFPNIPVPRSSDGNNWVIRIPNFVKVDSKPFHPDTYIGPEHDEEDGHHPENVGGNSETIKLKVENTLRWRWIKDPASQDLRQSNSRIIRWSDGSLSLRLGKENLDITANLDTSGSNQKFGSTQSSQTDILAQPQPPKAQGLTYLVAQHKRSQVLQAEALITGHMSLRPFGMQSGTHQMLVRSVGQRHNKVARLRMAPDPTVDPEREKQELIKQSAKKSKRKSDADGFGGTRKRKYNRKTADHAWSESEEELGQGYGGSEDEDDVNGSGKKPKKKEDRRAEDYQEDDFVVADSDDDNNRGDDDELDKLDAQISAQQGAAKRKKHDEDEDEDAGGMEVESEEDEEEIPVRKAGGTRKRAAVAQYDDDDDDEE</sequence>
<organism evidence="1 2">
    <name type="scientific">Pluteus cervinus</name>
    <dbReference type="NCBI Taxonomy" id="181527"/>
    <lineage>
        <taxon>Eukaryota</taxon>
        <taxon>Fungi</taxon>
        <taxon>Dikarya</taxon>
        <taxon>Basidiomycota</taxon>
        <taxon>Agaricomycotina</taxon>
        <taxon>Agaricomycetes</taxon>
        <taxon>Agaricomycetidae</taxon>
        <taxon>Agaricales</taxon>
        <taxon>Pluteineae</taxon>
        <taxon>Pluteaceae</taxon>
        <taxon>Pluteus</taxon>
    </lineage>
</organism>
<protein>
    <submittedName>
        <fullName evidence="1">Uncharacterized protein</fullName>
    </submittedName>
</protein>
<reference evidence="1 2" key="1">
    <citation type="journal article" date="2019" name="Nat. Ecol. Evol.">
        <title>Megaphylogeny resolves global patterns of mushroom evolution.</title>
        <authorList>
            <person name="Varga T."/>
            <person name="Krizsan K."/>
            <person name="Foldi C."/>
            <person name="Dima B."/>
            <person name="Sanchez-Garcia M."/>
            <person name="Sanchez-Ramirez S."/>
            <person name="Szollosi G.J."/>
            <person name="Szarkandi J.G."/>
            <person name="Papp V."/>
            <person name="Albert L."/>
            <person name="Andreopoulos W."/>
            <person name="Angelini C."/>
            <person name="Antonin V."/>
            <person name="Barry K.W."/>
            <person name="Bougher N.L."/>
            <person name="Buchanan P."/>
            <person name="Buyck B."/>
            <person name="Bense V."/>
            <person name="Catcheside P."/>
            <person name="Chovatia M."/>
            <person name="Cooper J."/>
            <person name="Damon W."/>
            <person name="Desjardin D."/>
            <person name="Finy P."/>
            <person name="Geml J."/>
            <person name="Haridas S."/>
            <person name="Hughes K."/>
            <person name="Justo A."/>
            <person name="Karasinski D."/>
            <person name="Kautmanova I."/>
            <person name="Kiss B."/>
            <person name="Kocsube S."/>
            <person name="Kotiranta H."/>
            <person name="LaButti K.M."/>
            <person name="Lechner B.E."/>
            <person name="Liimatainen K."/>
            <person name="Lipzen A."/>
            <person name="Lukacs Z."/>
            <person name="Mihaltcheva S."/>
            <person name="Morgado L.N."/>
            <person name="Niskanen T."/>
            <person name="Noordeloos M.E."/>
            <person name="Ohm R.A."/>
            <person name="Ortiz-Santana B."/>
            <person name="Ovrebo C."/>
            <person name="Racz N."/>
            <person name="Riley R."/>
            <person name="Savchenko A."/>
            <person name="Shiryaev A."/>
            <person name="Soop K."/>
            <person name="Spirin V."/>
            <person name="Szebenyi C."/>
            <person name="Tomsovsky M."/>
            <person name="Tulloss R.E."/>
            <person name="Uehling J."/>
            <person name="Grigoriev I.V."/>
            <person name="Vagvolgyi C."/>
            <person name="Papp T."/>
            <person name="Martin F.M."/>
            <person name="Miettinen O."/>
            <person name="Hibbett D.S."/>
            <person name="Nagy L.G."/>
        </authorList>
    </citation>
    <scope>NUCLEOTIDE SEQUENCE [LARGE SCALE GENOMIC DNA]</scope>
    <source>
        <strain evidence="1 2">NL-1719</strain>
    </source>
</reference>
<evidence type="ECO:0000313" key="1">
    <source>
        <dbReference type="EMBL" id="TFK74927.1"/>
    </source>
</evidence>
<evidence type="ECO:0000313" key="2">
    <source>
        <dbReference type="Proteomes" id="UP000308600"/>
    </source>
</evidence>